<comment type="caution">
    <text evidence="1">The sequence shown here is derived from an EMBL/GenBank/DDBJ whole genome shotgun (WGS) entry which is preliminary data.</text>
</comment>
<protein>
    <submittedName>
        <fullName evidence="1">Uncharacterized protein</fullName>
    </submittedName>
</protein>
<dbReference type="EMBL" id="BLVP01000008">
    <property type="protein sequence ID" value="GFM37076.1"/>
    <property type="molecule type" value="Genomic_DNA"/>
</dbReference>
<dbReference type="Proteomes" id="UP000503820">
    <property type="component" value="Unassembled WGS sequence"/>
</dbReference>
<keyword evidence="2" id="KW-1185">Reference proteome</keyword>
<name>A0A7J0BTM6_9BACT</name>
<evidence type="ECO:0000313" key="1">
    <source>
        <dbReference type="EMBL" id="GFM37076.1"/>
    </source>
</evidence>
<evidence type="ECO:0000313" key="2">
    <source>
        <dbReference type="Proteomes" id="UP000503820"/>
    </source>
</evidence>
<accession>A0A7J0BTM6</accession>
<dbReference type="AlphaFoldDB" id="A0A7J0BTM6"/>
<gene>
    <name evidence="1" type="ORF">DSM19430T_17600</name>
</gene>
<proteinExistence type="predicted"/>
<sequence>MRRYKGGGKEESDTGLYRAFRASYINADRRRRLIRFNPGVPCDSQMQDHAILMVGA</sequence>
<organism evidence="1 2">
    <name type="scientific">Desulfovibrio psychrotolerans</name>
    <dbReference type="NCBI Taxonomy" id="415242"/>
    <lineage>
        <taxon>Bacteria</taxon>
        <taxon>Pseudomonadati</taxon>
        <taxon>Thermodesulfobacteriota</taxon>
        <taxon>Desulfovibrionia</taxon>
        <taxon>Desulfovibrionales</taxon>
        <taxon>Desulfovibrionaceae</taxon>
        <taxon>Desulfovibrio</taxon>
    </lineage>
</organism>
<reference evidence="1 2" key="1">
    <citation type="submission" date="2020-05" db="EMBL/GenBank/DDBJ databases">
        <title>Draft genome sequence of Desulfovibrio psychrotolerans JS1T.</title>
        <authorList>
            <person name="Ueno A."/>
            <person name="Tamazawa S."/>
            <person name="Tamamura S."/>
            <person name="Murakami T."/>
            <person name="Kiyama T."/>
            <person name="Inomata H."/>
            <person name="Amano Y."/>
            <person name="Miyakawa K."/>
            <person name="Tamaki H."/>
            <person name="Naganuma T."/>
            <person name="Kaneko K."/>
        </authorList>
    </citation>
    <scope>NUCLEOTIDE SEQUENCE [LARGE SCALE GENOMIC DNA]</scope>
    <source>
        <strain evidence="1 2">JS1</strain>
    </source>
</reference>